<accession>A0ABW1VD02</accession>
<evidence type="ECO:0000259" key="1">
    <source>
        <dbReference type="PROSITE" id="PS51384"/>
    </source>
</evidence>
<dbReference type="EMBL" id="JBHSTP010000001">
    <property type="protein sequence ID" value="MFC6354886.1"/>
    <property type="molecule type" value="Genomic_DNA"/>
</dbReference>
<dbReference type="RefSeq" id="WP_386726918.1">
    <property type="nucleotide sequence ID" value="NZ_JBHSTP010000001.1"/>
</dbReference>
<proteinExistence type="predicted"/>
<name>A0ABW1VD02_9MICO</name>
<protein>
    <submittedName>
        <fullName evidence="2">Siderophore-interacting protein</fullName>
    </submittedName>
</protein>
<dbReference type="InterPro" id="IPR039374">
    <property type="entry name" value="SIP_fam"/>
</dbReference>
<evidence type="ECO:0000313" key="2">
    <source>
        <dbReference type="EMBL" id="MFC6354886.1"/>
    </source>
</evidence>
<dbReference type="InterPro" id="IPR039261">
    <property type="entry name" value="FNR_nucleotide-bd"/>
</dbReference>
<feature type="domain" description="FAD-binding FR-type" evidence="1">
    <location>
        <begin position="6"/>
        <end position="133"/>
    </location>
</feature>
<gene>
    <name evidence="2" type="ORF">ACFQB0_01985</name>
</gene>
<dbReference type="InterPro" id="IPR007037">
    <property type="entry name" value="SIP_rossman_dom"/>
</dbReference>
<organism evidence="2 3">
    <name type="scientific">Luethyella okanaganae</name>
    <dbReference type="NCBI Taxonomy" id="69372"/>
    <lineage>
        <taxon>Bacteria</taxon>
        <taxon>Bacillati</taxon>
        <taxon>Actinomycetota</taxon>
        <taxon>Actinomycetes</taxon>
        <taxon>Micrococcales</taxon>
        <taxon>Microbacteriaceae</taxon>
        <taxon>Luethyella</taxon>
    </lineage>
</organism>
<dbReference type="InterPro" id="IPR017927">
    <property type="entry name" value="FAD-bd_FR_type"/>
</dbReference>
<dbReference type="Gene3D" id="3.40.50.80">
    <property type="entry name" value="Nucleotide-binding domain of ferredoxin-NADP reductase (FNR) module"/>
    <property type="match status" value="1"/>
</dbReference>
<sequence length="306" mass="32840">MSKQGYRGFRVRVRTVDRLSPHFTRVTFTADDLADFGCFGADQRIKVVLPIDGRGVDAFPDHADWYQAWRGLPEGERNPIRTYTIRDARPAQREVDVDFVAHGDSGPASRWIATAAAGDELVIIGPDATSEAPAEGYEWKPGRAETLLLVGDETAAPAICSILEGLPADARGCAFIEVPTAADALAVSAPVGVDVRWLPRDAMAFDAAAAAIGGAGYGSALVPAVRGWAESWVDAVRPGPEPEPADLGVDLLWEVPEGSADGDLYAWLAGEASAITTLRRHLVCDLGIDRKRVAFMGYWKLGRAEN</sequence>
<dbReference type="Proteomes" id="UP001596306">
    <property type="component" value="Unassembled WGS sequence"/>
</dbReference>
<reference evidence="3" key="1">
    <citation type="journal article" date="2019" name="Int. J. Syst. Evol. Microbiol.">
        <title>The Global Catalogue of Microorganisms (GCM) 10K type strain sequencing project: providing services to taxonomists for standard genome sequencing and annotation.</title>
        <authorList>
            <consortium name="The Broad Institute Genomics Platform"/>
            <consortium name="The Broad Institute Genome Sequencing Center for Infectious Disease"/>
            <person name="Wu L."/>
            <person name="Ma J."/>
        </authorList>
    </citation>
    <scope>NUCLEOTIDE SEQUENCE [LARGE SCALE GENOMIC DNA]</scope>
    <source>
        <strain evidence="3">CCUG 43304</strain>
    </source>
</reference>
<dbReference type="InterPro" id="IPR017938">
    <property type="entry name" value="Riboflavin_synthase-like_b-brl"/>
</dbReference>
<dbReference type="SUPFAM" id="SSF63380">
    <property type="entry name" value="Riboflavin synthase domain-like"/>
    <property type="match status" value="1"/>
</dbReference>
<dbReference type="Pfam" id="PF04954">
    <property type="entry name" value="SIP"/>
    <property type="match status" value="1"/>
</dbReference>
<dbReference type="PROSITE" id="PS51384">
    <property type="entry name" value="FAD_FR"/>
    <property type="match status" value="1"/>
</dbReference>
<dbReference type="CDD" id="cd06193">
    <property type="entry name" value="siderophore_interacting"/>
    <property type="match status" value="1"/>
</dbReference>
<dbReference type="Pfam" id="PF08021">
    <property type="entry name" value="FAD_binding_9"/>
    <property type="match status" value="1"/>
</dbReference>
<dbReference type="InterPro" id="IPR013113">
    <property type="entry name" value="SIP_FAD-bd"/>
</dbReference>
<evidence type="ECO:0000313" key="3">
    <source>
        <dbReference type="Proteomes" id="UP001596306"/>
    </source>
</evidence>
<keyword evidence="3" id="KW-1185">Reference proteome</keyword>
<dbReference type="Gene3D" id="2.40.30.10">
    <property type="entry name" value="Translation factors"/>
    <property type="match status" value="1"/>
</dbReference>
<dbReference type="PANTHER" id="PTHR30157:SF0">
    <property type="entry name" value="NADPH-DEPENDENT FERRIC-CHELATE REDUCTASE"/>
    <property type="match status" value="1"/>
</dbReference>
<comment type="caution">
    <text evidence="2">The sequence shown here is derived from an EMBL/GenBank/DDBJ whole genome shotgun (WGS) entry which is preliminary data.</text>
</comment>
<dbReference type="PANTHER" id="PTHR30157">
    <property type="entry name" value="FERRIC REDUCTASE, NADPH-DEPENDENT"/>
    <property type="match status" value="1"/>
</dbReference>